<evidence type="ECO:0000256" key="8">
    <source>
        <dbReference type="SAM" id="MobiDB-lite"/>
    </source>
</evidence>
<evidence type="ECO:0000256" key="5">
    <source>
        <dbReference type="ARBA" id="ARBA00034531"/>
    </source>
</evidence>
<dbReference type="RefSeq" id="WP_187781761.1">
    <property type="nucleotide sequence ID" value="NZ_JAECSB010000057.1"/>
</dbReference>
<proteinExistence type="predicted"/>
<dbReference type="Proteomes" id="UP000627573">
    <property type="component" value="Unassembled WGS sequence"/>
</dbReference>
<feature type="region of interest" description="Disordered" evidence="8">
    <location>
        <begin position="301"/>
        <end position="322"/>
    </location>
</feature>
<sequence>MTRPSRFSQEWVDYFIPSTVRWDETGFPDISEAVMRNVVRVSAEQPYGITDGAVLDEYEGLATYMRMSELRRRSIPGRFDLNHLRKIHHHLFQDVYPWAGELRTAPRDWPMAKMGPDVQAYRRGVRNPPEVGHRYLSAKEVRGYGTAALDRVAAKNNLRNLDRDTFVDELTKVWARINYVHPFREGNTRTQFAFFTQLTAEAGYTLDAERFQPAEAELPQTRSVVGDLREQFVWGRFEYVQTGETTLLRETIDAAIITPSPATGTAPATAGPGYDLAALRAAMGSHRRSIRDVLNKRAPTIDEPIRHTEPDRSLTRDTGYEL</sequence>
<evidence type="ECO:0000256" key="4">
    <source>
        <dbReference type="ARBA" id="ARBA00022840"/>
    </source>
</evidence>
<feature type="domain" description="Fido" evidence="9">
    <location>
        <begin position="79"/>
        <end position="242"/>
    </location>
</feature>
<dbReference type="AlphaFoldDB" id="A0A8I0ZR04"/>
<evidence type="ECO:0000256" key="7">
    <source>
        <dbReference type="ARBA" id="ARBA00048696"/>
    </source>
</evidence>
<organism evidence="10 11">
    <name type="scientific">Rhodococcus erythropolis</name>
    <name type="common">Arthrobacter picolinophilus</name>
    <dbReference type="NCBI Taxonomy" id="1833"/>
    <lineage>
        <taxon>Bacteria</taxon>
        <taxon>Bacillati</taxon>
        <taxon>Actinomycetota</taxon>
        <taxon>Actinomycetes</taxon>
        <taxon>Mycobacteriales</taxon>
        <taxon>Nocardiaceae</taxon>
        <taxon>Rhodococcus</taxon>
        <taxon>Rhodococcus erythropolis group</taxon>
    </lineage>
</organism>
<gene>
    <name evidence="10" type="ORF">I3517_16480</name>
</gene>
<comment type="catalytic activity">
    <reaction evidence="6">
        <text>L-threonyl-[protein] + ATP = 3-O-(5'-adenylyl)-L-threonyl-[protein] + diphosphate</text>
        <dbReference type="Rhea" id="RHEA:54292"/>
        <dbReference type="Rhea" id="RHEA-COMP:11060"/>
        <dbReference type="Rhea" id="RHEA-COMP:13847"/>
        <dbReference type="ChEBI" id="CHEBI:30013"/>
        <dbReference type="ChEBI" id="CHEBI:30616"/>
        <dbReference type="ChEBI" id="CHEBI:33019"/>
        <dbReference type="ChEBI" id="CHEBI:138113"/>
        <dbReference type="EC" id="2.7.7.108"/>
    </reaction>
</comment>
<keyword evidence="2" id="KW-0548">Nucleotidyltransferase</keyword>
<dbReference type="PROSITE" id="PS51459">
    <property type="entry name" value="FIDO"/>
    <property type="match status" value="1"/>
</dbReference>
<dbReference type="PANTHER" id="PTHR39560">
    <property type="entry name" value="PROTEIN ADENYLYLTRANSFERASE FIC-RELATED"/>
    <property type="match status" value="1"/>
</dbReference>
<keyword evidence="3" id="KW-0547">Nucleotide-binding</keyword>
<protein>
    <recommendedName>
        <fullName evidence="5">protein adenylyltransferase</fullName>
        <ecNumber evidence="5">2.7.7.108</ecNumber>
    </recommendedName>
</protein>
<dbReference type="GO" id="GO:0051302">
    <property type="term" value="P:regulation of cell division"/>
    <property type="evidence" value="ECO:0007669"/>
    <property type="project" value="TreeGrafter"/>
</dbReference>
<dbReference type="InterPro" id="IPR036597">
    <property type="entry name" value="Fido-like_dom_sf"/>
</dbReference>
<evidence type="ECO:0000256" key="3">
    <source>
        <dbReference type="ARBA" id="ARBA00022741"/>
    </source>
</evidence>
<evidence type="ECO:0000256" key="1">
    <source>
        <dbReference type="ARBA" id="ARBA00022679"/>
    </source>
</evidence>
<evidence type="ECO:0000313" key="10">
    <source>
        <dbReference type="EMBL" id="MBH5144214.1"/>
    </source>
</evidence>
<evidence type="ECO:0000256" key="2">
    <source>
        <dbReference type="ARBA" id="ARBA00022695"/>
    </source>
</evidence>
<accession>A0A8I0ZR04</accession>
<dbReference type="GO" id="GO:0005524">
    <property type="term" value="F:ATP binding"/>
    <property type="evidence" value="ECO:0007669"/>
    <property type="project" value="UniProtKB-KW"/>
</dbReference>
<dbReference type="SUPFAM" id="SSF140931">
    <property type="entry name" value="Fic-like"/>
    <property type="match status" value="1"/>
</dbReference>
<name>A0A8I0ZR04_RHOER</name>
<evidence type="ECO:0000313" key="11">
    <source>
        <dbReference type="Proteomes" id="UP000627573"/>
    </source>
</evidence>
<dbReference type="EC" id="2.7.7.108" evidence="5"/>
<comment type="catalytic activity">
    <reaction evidence="7">
        <text>L-tyrosyl-[protein] + ATP = O-(5'-adenylyl)-L-tyrosyl-[protein] + diphosphate</text>
        <dbReference type="Rhea" id="RHEA:54288"/>
        <dbReference type="Rhea" id="RHEA-COMP:10136"/>
        <dbReference type="Rhea" id="RHEA-COMP:13846"/>
        <dbReference type="ChEBI" id="CHEBI:30616"/>
        <dbReference type="ChEBI" id="CHEBI:33019"/>
        <dbReference type="ChEBI" id="CHEBI:46858"/>
        <dbReference type="ChEBI" id="CHEBI:83624"/>
        <dbReference type="EC" id="2.7.7.108"/>
    </reaction>
</comment>
<dbReference type="PANTHER" id="PTHR39560:SF1">
    <property type="entry name" value="PROTEIN ADENYLYLTRANSFERASE FIC-RELATED"/>
    <property type="match status" value="1"/>
</dbReference>
<evidence type="ECO:0000256" key="6">
    <source>
        <dbReference type="ARBA" id="ARBA00047939"/>
    </source>
</evidence>
<dbReference type="GO" id="GO:0070733">
    <property type="term" value="F:AMPylase activity"/>
    <property type="evidence" value="ECO:0007669"/>
    <property type="project" value="UniProtKB-EC"/>
</dbReference>
<keyword evidence="11" id="KW-1185">Reference proteome</keyword>
<reference evidence="10 11" key="1">
    <citation type="submission" date="2020-12" db="EMBL/GenBank/DDBJ databases">
        <title>Draft genome sequence of furan degrading bacterial strain FUR100.</title>
        <authorList>
            <person name="Woiski C."/>
        </authorList>
    </citation>
    <scope>NUCLEOTIDE SEQUENCE [LARGE SCALE GENOMIC DNA]</scope>
    <source>
        <strain evidence="10 11">FUR100</strain>
    </source>
</reference>
<dbReference type="Gene3D" id="1.10.3290.10">
    <property type="entry name" value="Fido-like domain"/>
    <property type="match status" value="1"/>
</dbReference>
<keyword evidence="4" id="KW-0067">ATP-binding</keyword>
<comment type="caution">
    <text evidence="10">The sequence shown here is derived from an EMBL/GenBank/DDBJ whole genome shotgun (WGS) entry which is preliminary data.</text>
</comment>
<evidence type="ECO:0000259" key="9">
    <source>
        <dbReference type="PROSITE" id="PS51459"/>
    </source>
</evidence>
<dbReference type="Pfam" id="PF02661">
    <property type="entry name" value="Fic"/>
    <property type="match status" value="1"/>
</dbReference>
<dbReference type="InterPro" id="IPR003812">
    <property type="entry name" value="Fido"/>
</dbReference>
<dbReference type="EMBL" id="JAECSB010000057">
    <property type="protein sequence ID" value="MBH5144214.1"/>
    <property type="molecule type" value="Genomic_DNA"/>
</dbReference>
<keyword evidence="1" id="KW-0808">Transferase</keyword>